<organism evidence="2 3">
    <name type="scientific">Hyalella azteca</name>
    <name type="common">Amphipod</name>
    <dbReference type="NCBI Taxonomy" id="294128"/>
    <lineage>
        <taxon>Eukaryota</taxon>
        <taxon>Metazoa</taxon>
        <taxon>Ecdysozoa</taxon>
        <taxon>Arthropoda</taxon>
        <taxon>Crustacea</taxon>
        <taxon>Multicrustacea</taxon>
        <taxon>Malacostraca</taxon>
        <taxon>Eumalacostraca</taxon>
        <taxon>Peracarida</taxon>
        <taxon>Amphipoda</taxon>
        <taxon>Senticaudata</taxon>
        <taxon>Talitrida</taxon>
        <taxon>Talitroidea</taxon>
        <taxon>Hyalellidae</taxon>
        <taxon>Hyalella</taxon>
    </lineage>
</organism>
<dbReference type="RefSeq" id="XP_018011204.2">
    <property type="nucleotide sequence ID" value="XM_018155715.2"/>
</dbReference>
<dbReference type="Proteomes" id="UP000694843">
    <property type="component" value="Unplaced"/>
</dbReference>
<feature type="compositionally biased region" description="Basic and acidic residues" evidence="1">
    <location>
        <begin position="664"/>
        <end position="673"/>
    </location>
</feature>
<feature type="compositionally biased region" description="Acidic residues" evidence="1">
    <location>
        <begin position="708"/>
        <end position="721"/>
    </location>
</feature>
<dbReference type="KEGG" id="hazt:108668483"/>
<keyword evidence="2" id="KW-1185">Reference proteome</keyword>
<proteinExistence type="predicted"/>
<sequence length="721" mass="78962">MHSMAARLRGSPSLWKPVSMEARLHGSPSPWKPVSMEARLHGSPSPWKPVDSIPWKPVSGFHSMEAGLGLSFHESLRRRMLTENGEAMKTLFEVIQFQSIYRKPNEGSSLPVPSSVPLVPSSVPLVPSSVPLVPSSVPLVPSSVPLVPSSVPLVPSSVPLVASSVPLVASSVPLVASSVPLVASSVPLVASSVPRVASSVPRVASSVPRVASSVPYSRAADSSFWSHCRQITIRLITTLDYGSAVAALDVLPSLPWNNLCTIMNTVQDLIDEENWQAAATYVVQKGKYTSLLQLRQEEQDEECAEEEDQRVVYGLILSIKKYHDNSRKLQFLRHGKIVAKYDRLVLLRELKTGEAFYIIAEREEEAFHLFRSPNVPYIGQWMAVYEPRSAGKIHQLTILDTNTSLVPLALSPNTADIRLSTVLGSASSKEPVMTFLIEVKASDVLLGTVGLPPACSAIMCNSLHMSVPVKSPEKSGKSCPALVGGRTDHRTLTCSVTIKGHKISRCPFSSETLANLLISKTVLQSEKIDQDLVREGVKKLFKSFVDSDISIIVGGWFKLAVAPADSNQDAPKLRRNVHISLLTPKALPEDFQPISIDRDNNPGMTIPTTAPQAEIHPSIRQRRMHAYMTPDITAERAEDVAGPSRLQRPKVTPGQILLTSFTTRSRDLDHEEQATDNDETETSPIQCPRKKLRILTRAVVHENQPMDSDPEETDANIENSE</sequence>
<name>A0A8B7NC94_HYAAZ</name>
<evidence type="ECO:0000313" key="2">
    <source>
        <dbReference type="Proteomes" id="UP000694843"/>
    </source>
</evidence>
<evidence type="ECO:0000256" key="1">
    <source>
        <dbReference type="SAM" id="MobiDB-lite"/>
    </source>
</evidence>
<feature type="region of interest" description="Disordered" evidence="1">
    <location>
        <begin position="662"/>
        <end position="721"/>
    </location>
</feature>
<protein>
    <submittedName>
        <fullName evidence="3">Uncharacterized protein LOC108668483</fullName>
    </submittedName>
</protein>
<dbReference type="AlphaFoldDB" id="A0A8B7NC94"/>
<dbReference type="GeneID" id="108668483"/>
<reference evidence="3" key="1">
    <citation type="submission" date="2025-08" db="UniProtKB">
        <authorList>
            <consortium name="RefSeq"/>
        </authorList>
    </citation>
    <scope>IDENTIFICATION</scope>
    <source>
        <tissue evidence="3">Whole organism</tissue>
    </source>
</reference>
<accession>A0A8B7NC94</accession>
<gene>
    <name evidence="3" type="primary">LOC108668483</name>
</gene>
<evidence type="ECO:0000313" key="3">
    <source>
        <dbReference type="RefSeq" id="XP_018011204.2"/>
    </source>
</evidence>